<evidence type="ECO:0000313" key="9">
    <source>
        <dbReference type="Proteomes" id="UP000243591"/>
    </source>
</evidence>
<evidence type="ECO:0000256" key="2">
    <source>
        <dbReference type="ARBA" id="ARBA00002147"/>
    </source>
</evidence>
<keyword evidence="5 7" id="KW-0413">Isomerase</keyword>
<dbReference type="InterPro" id="IPR007260">
    <property type="entry name" value="NanE"/>
</dbReference>
<dbReference type="Proteomes" id="UP000243591">
    <property type="component" value="Chromosome"/>
</dbReference>
<dbReference type="PANTHER" id="PTHR36204:SF1">
    <property type="entry name" value="N-ACETYLMANNOSAMINE-6-PHOSPHATE 2-EPIMERASE-RELATED"/>
    <property type="match status" value="1"/>
</dbReference>
<dbReference type="OrthoDB" id="9781704at2"/>
<dbReference type="GO" id="GO:0005829">
    <property type="term" value="C:cytosol"/>
    <property type="evidence" value="ECO:0007669"/>
    <property type="project" value="TreeGrafter"/>
</dbReference>
<protein>
    <recommendedName>
        <fullName evidence="7">Putative N-acetylmannosamine-6-phosphate 2-epimerase</fullName>
        <ecNumber evidence="7">5.1.3.9</ecNumber>
    </recommendedName>
    <alternativeName>
        <fullName evidence="7">ManNAc-6-P epimerase</fullName>
    </alternativeName>
</protein>
<dbReference type="GO" id="GO:0047465">
    <property type="term" value="F:N-acylglucosamine-6-phosphate 2-epimerase activity"/>
    <property type="evidence" value="ECO:0007669"/>
    <property type="project" value="UniProtKB-EC"/>
</dbReference>
<evidence type="ECO:0000256" key="4">
    <source>
        <dbReference type="ARBA" id="ARBA00007439"/>
    </source>
</evidence>
<dbReference type="EC" id="5.1.3.9" evidence="7"/>
<evidence type="ECO:0000256" key="3">
    <source>
        <dbReference type="ARBA" id="ARBA00005081"/>
    </source>
</evidence>
<comment type="pathway">
    <text evidence="3 7">Amino-sugar metabolism; N-acetylneuraminate degradation; D-fructose 6-phosphate from N-acetylneuraminate: step 3/5.</text>
</comment>
<dbReference type="EMBL" id="CP023483">
    <property type="protein sequence ID" value="ATF25696.1"/>
    <property type="molecule type" value="Genomic_DNA"/>
</dbReference>
<dbReference type="SUPFAM" id="SSF51366">
    <property type="entry name" value="Ribulose-phoshate binding barrel"/>
    <property type="match status" value="1"/>
</dbReference>
<sequence>MKMTMLKKVKDGLIVSCQALENEPLHSSYIMSRLAVAAEQGGAVGIRANSVIDIIAIQATTSLPIVGIIKRDYEDSPVFITATMLEVNELMTTGCEMIALDATSRVRPNGESLAELVSKIKLNYPDILLMADIATVDEALNAESLGFDCISTTLIGYTAESEGHDLAANHFEKLRTIIEKCTLPVIAEGNVDTPEKAQQCKQLGVHSIVVGSAITRPQLITEKFVTKMNEKR</sequence>
<dbReference type="KEGG" id="bths:CNY62_04415"/>
<dbReference type="NCBIfam" id="NF002231">
    <property type="entry name" value="PRK01130.1"/>
    <property type="match status" value="1"/>
</dbReference>
<accession>A0A1D2KAI5</accession>
<dbReference type="GO" id="GO:0005975">
    <property type="term" value="P:carbohydrate metabolic process"/>
    <property type="evidence" value="ECO:0007669"/>
    <property type="project" value="UniProtKB-UniRule"/>
</dbReference>
<dbReference type="PANTHER" id="PTHR36204">
    <property type="entry name" value="N-ACETYLMANNOSAMINE-6-PHOSPHATE 2-EPIMERASE-RELATED"/>
    <property type="match status" value="1"/>
</dbReference>
<comment type="function">
    <text evidence="2 7">Converts N-acetylmannosamine-6-phosphate (ManNAc-6-P) to N-acetylglucosamine-6-phosphate (GlcNAc-6-P).</text>
</comment>
<evidence type="ECO:0000256" key="1">
    <source>
        <dbReference type="ARBA" id="ARBA00000056"/>
    </source>
</evidence>
<keyword evidence="9" id="KW-1185">Reference proteome</keyword>
<dbReference type="STRING" id="2756.BFR44_07450"/>
<dbReference type="InterPro" id="IPR011060">
    <property type="entry name" value="RibuloseP-bd_barrel"/>
</dbReference>
<evidence type="ECO:0000256" key="5">
    <source>
        <dbReference type="ARBA" id="ARBA00023235"/>
    </source>
</evidence>
<gene>
    <name evidence="7" type="primary">nanE</name>
    <name evidence="8" type="ORF">CNY62_04415</name>
</gene>
<keyword evidence="6 7" id="KW-0119">Carbohydrate metabolism</keyword>
<proteinExistence type="inferred from homology"/>
<comment type="catalytic activity">
    <reaction evidence="1 7">
        <text>an N-acyl-D-glucosamine 6-phosphate = an N-acyl-D-mannosamine 6-phosphate</text>
        <dbReference type="Rhea" id="RHEA:23932"/>
        <dbReference type="ChEBI" id="CHEBI:57599"/>
        <dbReference type="ChEBI" id="CHEBI:57666"/>
        <dbReference type="EC" id="5.1.3.9"/>
    </reaction>
</comment>
<dbReference type="GO" id="GO:0019262">
    <property type="term" value="P:N-acetylneuraminate catabolic process"/>
    <property type="evidence" value="ECO:0007669"/>
    <property type="project" value="UniProtKB-UniRule"/>
</dbReference>
<dbReference type="AlphaFoldDB" id="A0A1D2KAI5"/>
<dbReference type="UniPathway" id="UPA00629">
    <property type="reaction ID" value="UER00682"/>
</dbReference>
<name>A0A1D2KAI5_BROTH</name>
<dbReference type="HAMAP" id="MF_01235">
    <property type="entry name" value="ManNAc6P_epimer"/>
    <property type="match status" value="1"/>
</dbReference>
<reference evidence="8 9" key="1">
    <citation type="submission" date="2017-09" db="EMBL/GenBank/DDBJ databases">
        <title>Complete Genome Sequences of Two Strains of the Meat Spoilage Bacterium Brochothrix thermosphacta Isolated from Ground Chicken.</title>
        <authorList>
            <person name="Paoli G.C."/>
            <person name="Wijey C."/>
            <person name="Chen C.-Y."/>
            <person name="Nguyen L."/>
            <person name="Yan X."/>
            <person name="Irwin P.L."/>
        </authorList>
    </citation>
    <scope>NUCLEOTIDE SEQUENCE [LARGE SCALE GENOMIC DNA]</scope>
    <source>
        <strain evidence="8 9">BI</strain>
    </source>
</reference>
<evidence type="ECO:0000256" key="6">
    <source>
        <dbReference type="ARBA" id="ARBA00023277"/>
    </source>
</evidence>
<dbReference type="GO" id="GO:0006053">
    <property type="term" value="P:N-acetylmannosamine catabolic process"/>
    <property type="evidence" value="ECO:0007669"/>
    <property type="project" value="TreeGrafter"/>
</dbReference>
<dbReference type="CDD" id="cd04729">
    <property type="entry name" value="NanE"/>
    <property type="match status" value="1"/>
</dbReference>
<organism evidence="8 9">
    <name type="scientific">Brochothrix thermosphacta</name>
    <name type="common">Microbacterium thermosphactum</name>
    <dbReference type="NCBI Taxonomy" id="2756"/>
    <lineage>
        <taxon>Bacteria</taxon>
        <taxon>Bacillati</taxon>
        <taxon>Bacillota</taxon>
        <taxon>Bacilli</taxon>
        <taxon>Bacillales</taxon>
        <taxon>Listeriaceae</taxon>
        <taxon>Brochothrix</taxon>
    </lineage>
</organism>
<comment type="similarity">
    <text evidence="4 7">Belongs to the NanE family.</text>
</comment>
<dbReference type="Gene3D" id="3.20.20.70">
    <property type="entry name" value="Aldolase class I"/>
    <property type="match status" value="1"/>
</dbReference>
<evidence type="ECO:0000313" key="8">
    <source>
        <dbReference type="EMBL" id="ATF25696.1"/>
    </source>
</evidence>
<dbReference type="FunFam" id="3.20.20.70:FF:000035">
    <property type="entry name" value="Putative N-acetylmannosamine-6-phosphate 2-epimerase"/>
    <property type="match status" value="1"/>
</dbReference>
<dbReference type="Pfam" id="PF04131">
    <property type="entry name" value="NanE"/>
    <property type="match status" value="1"/>
</dbReference>
<dbReference type="InterPro" id="IPR013785">
    <property type="entry name" value="Aldolase_TIM"/>
</dbReference>
<evidence type="ECO:0000256" key="7">
    <source>
        <dbReference type="HAMAP-Rule" id="MF_01235"/>
    </source>
</evidence>